<keyword evidence="3" id="KW-1185">Reference proteome</keyword>
<dbReference type="EMBL" id="CP032157">
    <property type="protein sequence ID" value="AXY75196.1"/>
    <property type="molecule type" value="Genomic_DNA"/>
</dbReference>
<dbReference type="KEGG" id="pseg:D3H65_14930"/>
<sequence>MNIPKPASVVLPGLCLLLSLLTACYKDEIKFGDMGTDGYTRIITIDTITPVISTYVLDSFPTSNNKIMLVGRWEDPVMGVTRASSFFQMGLPADVPNMTFPNDAVYDSLAMTLRPNKQYYGDTSQAQTFSVYELAYQPDYTYSNYLYNTSSTAKIAGVLGSVTQRIRPSRNDSLQIRLPQSKGDELFRKIKLQAGEIKTDDNFRNYLRGFCLQVNDNDKGAIFGFTADSSVMMKLYYHTTIPVYQEHVIEFALTRTEYQYNQVLSDRRNTPLERKFAGQQEFFPSTQYPYAFTQAGTGVMMKMKFPTLRNILGIGSVVKLLNAKVIIKPVEQTFDSYGYRLPDTLFLAQTDATNTIGSALPDAGGSATMYSAPSIDYIYRLNTNYTFDVSSYINYLLNTAGSSEGGVFVLEEGPGSAKKLNRGLMGIRTHPKYKTQLVLTVMTVE</sequence>
<accession>A0A3B7MQE3</accession>
<feature type="chain" id="PRO_5017637066" evidence="1">
    <location>
        <begin position="26"/>
        <end position="445"/>
    </location>
</feature>
<dbReference type="InterPro" id="IPR025366">
    <property type="entry name" value="DUF4270"/>
</dbReference>
<dbReference type="OrthoDB" id="1092930at2"/>
<reference evidence="2 3" key="1">
    <citation type="submission" date="2018-09" db="EMBL/GenBank/DDBJ databases">
        <title>Genome sequencing of strain 6GH32-13.</title>
        <authorList>
            <person name="Weon H.-Y."/>
            <person name="Heo J."/>
            <person name="Kwon S.-W."/>
        </authorList>
    </citation>
    <scope>NUCLEOTIDE SEQUENCE [LARGE SCALE GENOMIC DNA]</scope>
    <source>
        <strain evidence="2 3">5GH32-13</strain>
    </source>
</reference>
<dbReference type="Pfam" id="PF14092">
    <property type="entry name" value="DUF4270"/>
    <property type="match status" value="1"/>
</dbReference>
<dbReference type="Proteomes" id="UP000263900">
    <property type="component" value="Chromosome"/>
</dbReference>
<gene>
    <name evidence="2" type="ORF">D3H65_14930</name>
</gene>
<organism evidence="2 3">
    <name type="scientific">Paraflavitalea soli</name>
    <dbReference type="NCBI Taxonomy" id="2315862"/>
    <lineage>
        <taxon>Bacteria</taxon>
        <taxon>Pseudomonadati</taxon>
        <taxon>Bacteroidota</taxon>
        <taxon>Chitinophagia</taxon>
        <taxon>Chitinophagales</taxon>
        <taxon>Chitinophagaceae</taxon>
        <taxon>Paraflavitalea</taxon>
    </lineage>
</organism>
<protein>
    <submittedName>
        <fullName evidence="2">DUF4270 family protein</fullName>
    </submittedName>
</protein>
<dbReference type="PROSITE" id="PS51257">
    <property type="entry name" value="PROKAR_LIPOPROTEIN"/>
    <property type="match status" value="1"/>
</dbReference>
<keyword evidence="1" id="KW-0732">Signal</keyword>
<evidence type="ECO:0000256" key="1">
    <source>
        <dbReference type="SAM" id="SignalP"/>
    </source>
</evidence>
<feature type="signal peptide" evidence="1">
    <location>
        <begin position="1"/>
        <end position="25"/>
    </location>
</feature>
<evidence type="ECO:0000313" key="2">
    <source>
        <dbReference type="EMBL" id="AXY75196.1"/>
    </source>
</evidence>
<dbReference type="AlphaFoldDB" id="A0A3B7MQE3"/>
<name>A0A3B7MQE3_9BACT</name>
<evidence type="ECO:0000313" key="3">
    <source>
        <dbReference type="Proteomes" id="UP000263900"/>
    </source>
</evidence>
<proteinExistence type="predicted"/>